<feature type="coiled-coil region" evidence="8">
    <location>
        <begin position="13"/>
        <end position="49"/>
    </location>
</feature>
<feature type="region of interest" description="Disordered" evidence="9">
    <location>
        <begin position="260"/>
        <end position="313"/>
    </location>
</feature>
<feature type="compositionally biased region" description="Polar residues" evidence="9">
    <location>
        <begin position="166"/>
        <end position="198"/>
    </location>
</feature>
<evidence type="ECO:0000256" key="3">
    <source>
        <dbReference type="ARBA" id="ARBA00022664"/>
    </source>
</evidence>
<comment type="subcellular location">
    <subcellularLocation>
        <location evidence="1">Nucleus</location>
    </subcellularLocation>
</comment>
<name>A0ABR2JWU6_9EUKA</name>
<organism evidence="11 12">
    <name type="scientific">Tritrichomonas musculus</name>
    <dbReference type="NCBI Taxonomy" id="1915356"/>
    <lineage>
        <taxon>Eukaryota</taxon>
        <taxon>Metamonada</taxon>
        <taxon>Parabasalia</taxon>
        <taxon>Tritrichomonadida</taxon>
        <taxon>Tritrichomonadidae</taxon>
        <taxon>Tritrichomonas</taxon>
    </lineage>
</organism>
<keyword evidence="6" id="KW-0508">mRNA splicing</keyword>
<keyword evidence="5 8" id="KW-0175">Coiled coil</keyword>
<sequence>MALKFLSKKKWHVRRLENIRKVAEAEAKLAEEQTRMAELRREREEEREFENIRKIQEASGRIPKQQPRLEFLYKTPPVKKQSEEDIITSKDILAGRRPDSILFNKLDKKRVEYGLPGVKWVYSLQPGKSDSNLKLREDPITGIIAKRKKARQEQEERENMLKKLQQARNQQIPNVRNRNGNISNFSNRNTSDISINNDFQDKETSNENGNNDNDTSLPPDDSVIKNNINSDFPKPQDHNDEIDEESLRITLQMEEFERKQKKEMERNYDGSSDYSDGYERRKRKHRSHHHHRHHHHPHHRHHHRSSSSYSDYD</sequence>
<keyword evidence="7" id="KW-0539">Nucleus</keyword>
<proteinExistence type="inferred from homology"/>
<dbReference type="Pfam" id="PF10197">
    <property type="entry name" value="Cir_N"/>
    <property type="match status" value="1"/>
</dbReference>
<reference evidence="11 12" key="1">
    <citation type="submission" date="2024-04" db="EMBL/GenBank/DDBJ databases">
        <title>Tritrichomonas musculus Genome.</title>
        <authorList>
            <person name="Alves-Ferreira E."/>
            <person name="Grigg M."/>
            <person name="Lorenzi H."/>
            <person name="Galac M."/>
        </authorList>
    </citation>
    <scope>NUCLEOTIDE SEQUENCE [LARGE SCALE GENOMIC DNA]</scope>
    <source>
        <strain evidence="11 12">EAF2021</strain>
    </source>
</reference>
<comment type="caution">
    <text evidence="11">The sequence shown here is derived from an EMBL/GenBank/DDBJ whole genome shotgun (WGS) entry which is preliminary data.</text>
</comment>
<accession>A0ABR2JWU6</accession>
<gene>
    <name evidence="11" type="ORF">M9Y10_045965</name>
</gene>
<feature type="compositionally biased region" description="Polar residues" evidence="9">
    <location>
        <begin position="206"/>
        <end position="216"/>
    </location>
</feature>
<comment type="similarity">
    <text evidence="2">Belongs to the CWC25 family.</text>
</comment>
<evidence type="ECO:0000256" key="5">
    <source>
        <dbReference type="ARBA" id="ARBA00023054"/>
    </source>
</evidence>
<evidence type="ECO:0000256" key="8">
    <source>
        <dbReference type="SAM" id="Coils"/>
    </source>
</evidence>
<feature type="compositionally biased region" description="Basic residues" evidence="9">
    <location>
        <begin position="280"/>
        <end position="305"/>
    </location>
</feature>
<protein>
    <submittedName>
        <fullName evidence="11">RNA-splicing factor</fullName>
    </submittedName>
</protein>
<evidence type="ECO:0000256" key="6">
    <source>
        <dbReference type="ARBA" id="ARBA00023187"/>
    </source>
</evidence>
<evidence type="ECO:0000256" key="7">
    <source>
        <dbReference type="ARBA" id="ARBA00023242"/>
    </source>
</evidence>
<dbReference type="Proteomes" id="UP001470230">
    <property type="component" value="Unassembled WGS sequence"/>
</dbReference>
<keyword evidence="4" id="KW-0747">Spliceosome</keyword>
<evidence type="ECO:0000256" key="1">
    <source>
        <dbReference type="ARBA" id="ARBA00004123"/>
    </source>
</evidence>
<feature type="domain" description="CBF1-interacting co-repressor CIR N-terminal" evidence="10">
    <location>
        <begin position="10"/>
        <end position="46"/>
    </location>
</feature>
<evidence type="ECO:0000256" key="9">
    <source>
        <dbReference type="SAM" id="MobiDB-lite"/>
    </source>
</evidence>
<evidence type="ECO:0000256" key="2">
    <source>
        <dbReference type="ARBA" id="ARBA00006695"/>
    </source>
</evidence>
<keyword evidence="3" id="KW-0507">mRNA processing</keyword>
<feature type="region of interest" description="Disordered" evidence="9">
    <location>
        <begin position="147"/>
        <end position="245"/>
    </location>
</feature>
<feature type="compositionally biased region" description="Basic and acidic residues" evidence="9">
    <location>
        <begin position="151"/>
        <end position="161"/>
    </location>
</feature>
<evidence type="ECO:0000313" key="12">
    <source>
        <dbReference type="Proteomes" id="UP001470230"/>
    </source>
</evidence>
<dbReference type="EMBL" id="JAPFFF010000009">
    <property type="protein sequence ID" value="KAK8883315.1"/>
    <property type="molecule type" value="Genomic_DNA"/>
</dbReference>
<dbReference type="PANTHER" id="PTHR16196:SF0">
    <property type="entry name" value="PRE-MRNA-SPLICING FACTOR CWC25 HOMOLOG"/>
    <property type="match status" value="1"/>
</dbReference>
<evidence type="ECO:0000256" key="4">
    <source>
        <dbReference type="ARBA" id="ARBA00022728"/>
    </source>
</evidence>
<dbReference type="SMART" id="SM01083">
    <property type="entry name" value="Cir_N"/>
    <property type="match status" value="1"/>
</dbReference>
<dbReference type="PANTHER" id="PTHR16196">
    <property type="entry name" value="CELL CYCLE CONTROL PROTEIN CWF25"/>
    <property type="match status" value="1"/>
</dbReference>
<evidence type="ECO:0000259" key="10">
    <source>
        <dbReference type="SMART" id="SM01083"/>
    </source>
</evidence>
<keyword evidence="12" id="KW-1185">Reference proteome</keyword>
<dbReference type="InterPro" id="IPR051376">
    <property type="entry name" value="CWC25_splicing_factor"/>
</dbReference>
<evidence type="ECO:0000313" key="11">
    <source>
        <dbReference type="EMBL" id="KAK8883315.1"/>
    </source>
</evidence>
<dbReference type="InterPro" id="IPR019339">
    <property type="entry name" value="CIR_N_dom"/>
</dbReference>